<gene>
    <name evidence="2" type="ORF">LI82_01020</name>
</gene>
<evidence type="ECO:0000313" key="2">
    <source>
        <dbReference type="EMBL" id="KGK99810.1"/>
    </source>
</evidence>
<evidence type="ECO:0000313" key="3">
    <source>
        <dbReference type="Proteomes" id="UP000029859"/>
    </source>
</evidence>
<dbReference type="RefSeq" id="WP_048193085.1">
    <property type="nucleotide sequence ID" value="NZ_CAAGSM010000011.1"/>
</dbReference>
<accession>A0A099T3M5</accession>
<dbReference type="PANTHER" id="PTHR33930">
    <property type="entry name" value="ALKYL HYDROPEROXIDE REDUCTASE AHPD"/>
    <property type="match status" value="1"/>
</dbReference>
<dbReference type="SUPFAM" id="SSF69118">
    <property type="entry name" value="AhpD-like"/>
    <property type="match status" value="1"/>
</dbReference>
<protein>
    <submittedName>
        <fullName evidence="2">Alkylhydroperoxidase</fullName>
    </submittedName>
</protein>
<dbReference type="OrthoDB" id="111898at2157"/>
<dbReference type="InterPro" id="IPR004675">
    <property type="entry name" value="AhpD_core"/>
</dbReference>
<dbReference type="EMBL" id="JRHO01000002">
    <property type="protein sequence ID" value="KGK99810.1"/>
    <property type="molecule type" value="Genomic_DNA"/>
</dbReference>
<dbReference type="InterPro" id="IPR029032">
    <property type="entry name" value="AhpD-like"/>
</dbReference>
<dbReference type="PANTHER" id="PTHR33930:SF8">
    <property type="entry name" value="4-CARBOXYMUCONOLACTONE DECARBOXYLASE"/>
    <property type="match status" value="1"/>
</dbReference>
<dbReference type="GO" id="GO:0051920">
    <property type="term" value="F:peroxiredoxin activity"/>
    <property type="evidence" value="ECO:0007669"/>
    <property type="project" value="InterPro"/>
</dbReference>
<name>A0A099T3M5_METMT</name>
<keyword evidence="2" id="KW-0560">Oxidoreductase</keyword>
<dbReference type="Proteomes" id="UP000029859">
    <property type="component" value="Unassembled WGS sequence"/>
</dbReference>
<dbReference type="Pfam" id="PF02627">
    <property type="entry name" value="CMD"/>
    <property type="match status" value="1"/>
</dbReference>
<reference evidence="2 3" key="1">
    <citation type="submission" date="2014-09" db="EMBL/GenBank/DDBJ databases">
        <title>Draft genome sequence of an obligately methylotrophic methanogen, Methanococcoides methylutens, isolated from marine sediment.</title>
        <authorList>
            <person name="Guan Y."/>
            <person name="Ngugi D.K."/>
            <person name="Blom J."/>
            <person name="Ali S."/>
            <person name="Ferry J.G."/>
            <person name="Stingl U."/>
        </authorList>
    </citation>
    <scope>NUCLEOTIDE SEQUENCE [LARGE SCALE GENOMIC DNA]</scope>
    <source>
        <strain evidence="2 3">DSM 2657</strain>
    </source>
</reference>
<dbReference type="NCBIfam" id="TIGR00778">
    <property type="entry name" value="ahpD_dom"/>
    <property type="match status" value="1"/>
</dbReference>
<dbReference type="AlphaFoldDB" id="A0A099T3M5"/>
<dbReference type="InterPro" id="IPR003779">
    <property type="entry name" value="CMD-like"/>
</dbReference>
<dbReference type="Gene3D" id="1.20.1290.10">
    <property type="entry name" value="AhpD-like"/>
    <property type="match status" value="1"/>
</dbReference>
<proteinExistence type="predicted"/>
<comment type="caution">
    <text evidence="2">The sequence shown here is derived from an EMBL/GenBank/DDBJ whole genome shotgun (WGS) entry which is preliminary data.</text>
</comment>
<keyword evidence="3" id="KW-1185">Reference proteome</keyword>
<evidence type="ECO:0000259" key="1">
    <source>
        <dbReference type="Pfam" id="PF02627"/>
    </source>
</evidence>
<keyword evidence="2" id="KW-0575">Peroxidase</keyword>
<organism evidence="2 3">
    <name type="scientific">Methanococcoides methylutens</name>
    <dbReference type="NCBI Taxonomy" id="2226"/>
    <lineage>
        <taxon>Archaea</taxon>
        <taxon>Methanobacteriati</taxon>
        <taxon>Methanobacteriota</taxon>
        <taxon>Stenosarchaea group</taxon>
        <taxon>Methanomicrobia</taxon>
        <taxon>Methanosarcinales</taxon>
        <taxon>Methanosarcinaceae</taxon>
        <taxon>Methanococcoides</taxon>
    </lineage>
</organism>
<feature type="domain" description="Carboxymuconolactone decarboxylase-like" evidence="1">
    <location>
        <begin position="9"/>
        <end position="83"/>
    </location>
</feature>
<sequence>MTFLDEKLPEASKAFTDMRSAVFRNNSLDLKVKELIAVASSVLMRCEKCVKIHAERAKENGATEEEIAEAIAVAMFIAGGSQLHWTEAYEDIFDGSDE</sequence>